<name>A0A6D2JRJ8_9BRAS</name>
<accession>A0A6D2JRJ8</accession>
<gene>
    <name evidence="3" type="ORF">MERR_LOCUS26522</name>
</gene>
<dbReference type="InterPro" id="IPR036047">
    <property type="entry name" value="F-box-like_dom_sf"/>
</dbReference>
<dbReference type="EMBL" id="CACVBM020001207">
    <property type="protein sequence ID" value="CAA7039287.1"/>
    <property type="molecule type" value="Genomic_DNA"/>
</dbReference>
<feature type="region of interest" description="Disordered" evidence="1">
    <location>
        <begin position="1"/>
        <end position="21"/>
    </location>
</feature>
<dbReference type="AlphaFoldDB" id="A0A6D2JRJ8"/>
<dbReference type="SMART" id="SM00256">
    <property type="entry name" value="FBOX"/>
    <property type="match status" value="1"/>
</dbReference>
<evidence type="ECO:0000313" key="4">
    <source>
        <dbReference type="Proteomes" id="UP000467841"/>
    </source>
</evidence>
<dbReference type="PANTHER" id="PTHR31672:SF13">
    <property type="entry name" value="F-BOX PROTEIN CPR30-LIKE"/>
    <property type="match status" value="1"/>
</dbReference>
<dbReference type="Pfam" id="PF00646">
    <property type="entry name" value="F-box"/>
    <property type="match status" value="1"/>
</dbReference>
<dbReference type="CDD" id="cd22157">
    <property type="entry name" value="F-box_AtFBW1-like"/>
    <property type="match status" value="1"/>
</dbReference>
<dbReference type="SUPFAM" id="SSF81383">
    <property type="entry name" value="F-box domain"/>
    <property type="match status" value="1"/>
</dbReference>
<dbReference type="Gene3D" id="2.120.10.80">
    <property type="entry name" value="Kelch-type beta propeller"/>
    <property type="match status" value="1"/>
</dbReference>
<dbReference type="Proteomes" id="UP000467841">
    <property type="component" value="Unassembled WGS sequence"/>
</dbReference>
<dbReference type="InterPro" id="IPR006527">
    <property type="entry name" value="F-box-assoc_dom_typ1"/>
</dbReference>
<proteinExistence type="predicted"/>
<protein>
    <recommendedName>
        <fullName evidence="2">F-box domain-containing protein</fullName>
    </recommendedName>
</protein>
<evidence type="ECO:0000313" key="3">
    <source>
        <dbReference type="EMBL" id="CAA7039287.1"/>
    </source>
</evidence>
<dbReference type="OrthoDB" id="5319261at2759"/>
<dbReference type="NCBIfam" id="TIGR01640">
    <property type="entry name" value="F_box_assoc_1"/>
    <property type="match status" value="1"/>
</dbReference>
<comment type="caution">
    <text evidence="3">The sequence shown here is derived from an EMBL/GenBank/DDBJ whole genome shotgun (WGS) entry which is preliminary data.</text>
</comment>
<dbReference type="PROSITE" id="PS50181">
    <property type="entry name" value="FBOX"/>
    <property type="match status" value="1"/>
</dbReference>
<dbReference type="InterPro" id="IPR050796">
    <property type="entry name" value="SCF_F-box_component"/>
</dbReference>
<dbReference type="SUPFAM" id="SSF50965">
    <property type="entry name" value="Galactose oxidase, central domain"/>
    <property type="match status" value="1"/>
</dbReference>
<keyword evidence="4" id="KW-1185">Reference proteome</keyword>
<dbReference type="InterPro" id="IPR011043">
    <property type="entry name" value="Gal_Oxase/kelch_b-propeller"/>
</dbReference>
<dbReference type="InterPro" id="IPR001810">
    <property type="entry name" value="F-box_dom"/>
</dbReference>
<organism evidence="3 4">
    <name type="scientific">Microthlaspi erraticum</name>
    <dbReference type="NCBI Taxonomy" id="1685480"/>
    <lineage>
        <taxon>Eukaryota</taxon>
        <taxon>Viridiplantae</taxon>
        <taxon>Streptophyta</taxon>
        <taxon>Embryophyta</taxon>
        <taxon>Tracheophyta</taxon>
        <taxon>Spermatophyta</taxon>
        <taxon>Magnoliopsida</taxon>
        <taxon>eudicotyledons</taxon>
        <taxon>Gunneridae</taxon>
        <taxon>Pentapetalae</taxon>
        <taxon>rosids</taxon>
        <taxon>malvids</taxon>
        <taxon>Brassicales</taxon>
        <taxon>Brassicaceae</taxon>
        <taxon>Coluteocarpeae</taxon>
        <taxon>Microthlaspi</taxon>
    </lineage>
</organism>
<evidence type="ECO:0000259" key="2">
    <source>
        <dbReference type="PROSITE" id="PS50181"/>
    </source>
</evidence>
<dbReference type="InterPro" id="IPR015915">
    <property type="entry name" value="Kelch-typ_b-propeller"/>
</dbReference>
<reference evidence="3" key="1">
    <citation type="submission" date="2020-01" db="EMBL/GenBank/DDBJ databases">
        <authorList>
            <person name="Mishra B."/>
        </authorList>
    </citation>
    <scope>NUCLEOTIDE SEQUENCE [LARGE SCALE GENOMIC DNA]</scope>
</reference>
<evidence type="ECO:0000256" key="1">
    <source>
        <dbReference type="SAM" id="MobiDB-lite"/>
    </source>
</evidence>
<dbReference type="Pfam" id="PF07734">
    <property type="entry name" value="FBA_1"/>
    <property type="match status" value="1"/>
</dbReference>
<feature type="domain" description="F-box" evidence="2">
    <location>
        <begin position="18"/>
        <end position="63"/>
    </location>
</feature>
<sequence>MEKEKQVIASSSPRKRKRRDDQEIPYDMVEEILLRLPVESLIRFKIVSKQWRSTIGSLYFQERHLRIVKQSNIDHPKILIVSFDSQNFEFRTVHLDSASLRTLNLRNIPDQNCLEASENCDGLICIYYLKSSIYVVNPATVWQRQVPLARFQALMQNATYTRETLRDIKPIPRLAFVKTSCDYKLVWLYNSDKYNSDAMSPNEGVTKCEVFDFRANAWRYLPCTPGYRIFDDQTPASRNGSVYWLTERYNGETKVIVLDLHTETFRMLPRNPVARSHPDHIDMCILDNRLCMSKRKRGTMIQEIWSLQSSSEDTWMKIYTIDLLSCSSWSLSGIGFTWVRRDVFRPCTPVGISKNKEILLTHRYAEGLVKYDPQTNMYSAFYKELSCRRVIPYFQSLKSHI</sequence>
<dbReference type="InterPro" id="IPR017451">
    <property type="entry name" value="F-box-assoc_interact_dom"/>
</dbReference>
<dbReference type="PANTHER" id="PTHR31672">
    <property type="entry name" value="BNACNNG10540D PROTEIN"/>
    <property type="match status" value="1"/>
</dbReference>